<name>A0A1C1CDL0_9EURO</name>
<comment type="caution">
    <text evidence="1">The sequence shown here is derived from an EMBL/GenBank/DDBJ whole genome shotgun (WGS) entry which is preliminary data.</text>
</comment>
<reference evidence="2" key="1">
    <citation type="submission" date="2015-07" db="EMBL/GenBank/DDBJ databases">
        <authorList>
            <person name="Teixeira M.M."/>
            <person name="Souza R.C."/>
            <person name="Almeida L.G."/>
            <person name="Vicente V.A."/>
            <person name="de Hoog S."/>
            <person name="Bocca A.L."/>
            <person name="de Almeida S.R."/>
            <person name="Vasconcelos A.T."/>
            <person name="Felipe M.S."/>
        </authorList>
    </citation>
    <scope>NUCLEOTIDE SEQUENCE [LARGE SCALE GENOMIC DNA]</scope>
    <source>
        <strain evidence="2">KSF</strain>
    </source>
</reference>
<proteinExistence type="predicted"/>
<gene>
    <name evidence="1" type="ORF">CLCR_02097</name>
</gene>
<dbReference type="VEuPathDB" id="FungiDB:G647_01352"/>
<protein>
    <submittedName>
        <fullName evidence="1">Uncharacterized protein</fullName>
    </submittedName>
</protein>
<organism evidence="1 2">
    <name type="scientific">Cladophialophora carrionii</name>
    <dbReference type="NCBI Taxonomy" id="86049"/>
    <lineage>
        <taxon>Eukaryota</taxon>
        <taxon>Fungi</taxon>
        <taxon>Dikarya</taxon>
        <taxon>Ascomycota</taxon>
        <taxon>Pezizomycotina</taxon>
        <taxon>Eurotiomycetes</taxon>
        <taxon>Chaetothyriomycetidae</taxon>
        <taxon>Chaetothyriales</taxon>
        <taxon>Herpotrichiellaceae</taxon>
        <taxon>Cladophialophora</taxon>
    </lineage>
</organism>
<dbReference type="AlphaFoldDB" id="A0A1C1CDL0"/>
<keyword evidence="2" id="KW-1185">Reference proteome</keyword>
<sequence>MCDIEAAKLDGEAVALLLTTGRGWQVLQQDHPDILKLGLYAIRLTACLDQTYRRGPEHLSLKELGILATIFQHDLYELNPILGAGDLSRDPLSNIARLALQIYSDLVLFPAAETYHAKDRLGRELLATLREYFSGRAARFDELKELILWAVVLGAVASDSGYNRDWYLRRMAGLVIQLDLDWDTFKTCMEQFIWWDYMFDDRVRKAWEEAWKLIGERQSMDLSKCSDFPNWRQVVGG</sequence>
<dbReference type="OrthoDB" id="3469466at2759"/>
<dbReference type="Proteomes" id="UP000094526">
    <property type="component" value="Unassembled WGS sequence"/>
</dbReference>
<dbReference type="EMBL" id="LGRB01000015">
    <property type="protein sequence ID" value="OCT46625.1"/>
    <property type="molecule type" value="Genomic_DNA"/>
</dbReference>
<evidence type="ECO:0000313" key="2">
    <source>
        <dbReference type="Proteomes" id="UP000094526"/>
    </source>
</evidence>
<accession>A0A1C1CDL0</accession>
<evidence type="ECO:0000313" key="1">
    <source>
        <dbReference type="EMBL" id="OCT46625.1"/>
    </source>
</evidence>
<dbReference type="VEuPathDB" id="FungiDB:CLCR_02097"/>